<sequence>MRTRTRSRCCSGSTSATTGCEACCGTTGPSCSASTHERSPGVNAGTIRLASAQGRWVLAAMILGSGMAFLDGSIVGLALPAMNADLDAGAAGVQWIVNAYTLTLAALILVGGSLGDRLGRRRVFVIGVVWFAAASVLCAAAPTIEVLVAARGLQGVGAALLTPGSLAIISASFAPEDRGPAIGFWSGLSGVTTAIGPLVGGWLVDTTGWRGIFWINLPLAALVVWIAIRHVPETSGDQDRIDYAGAGLTAAGLAALTYGLVEKSWLWGGAGLVLMVVFVVHQRLTPHALVPLALFADRIFTAANICTFAIYGALAASGFLLVQQLQYVSGFSPLVAGLASVPMTIIMLLFSARAGALGTRIGPRWPMTFGPLIAAVGLLLMLRIGEDASFWLDVLPASVVFGIGITTLVAPLTTAVLAAAPMQQTGIASGINNAVARTASLLAVAAIPPIAGITGRDFDDPDVFGPGFDTGIVICAGMLVVAAACAVGLIRGSTVSPAALRSE</sequence>
<accession>A0A5Q2MI06</accession>
<dbReference type="PANTHER" id="PTHR42718:SF42">
    <property type="entry name" value="EXPORT PROTEIN"/>
    <property type="match status" value="1"/>
</dbReference>
<evidence type="ECO:0000256" key="1">
    <source>
        <dbReference type="ARBA" id="ARBA00004651"/>
    </source>
</evidence>
<dbReference type="Proteomes" id="UP000392064">
    <property type="component" value="Chromosome"/>
</dbReference>
<feature type="transmembrane region" description="Helical" evidence="5">
    <location>
        <begin position="123"/>
        <end position="144"/>
    </location>
</feature>
<evidence type="ECO:0000313" key="8">
    <source>
        <dbReference type="Proteomes" id="UP000392064"/>
    </source>
</evidence>
<dbReference type="AlphaFoldDB" id="A0A5Q2MI06"/>
<comment type="subcellular location">
    <subcellularLocation>
        <location evidence="1">Cell membrane</location>
        <topology evidence="1">Multi-pass membrane protein</topology>
    </subcellularLocation>
</comment>
<evidence type="ECO:0000256" key="2">
    <source>
        <dbReference type="ARBA" id="ARBA00022692"/>
    </source>
</evidence>
<feature type="transmembrane region" description="Helical" evidence="5">
    <location>
        <begin position="397"/>
        <end position="422"/>
    </location>
</feature>
<evidence type="ECO:0000256" key="5">
    <source>
        <dbReference type="SAM" id="Phobius"/>
    </source>
</evidence>
<gene>
    <name evidence="7" type="ORF">GEV26_04550</name>
</gene>
<dbReference type="SUPFAM" id="SSF103473">
    <property type="entry name" value="MFS general substrate transporter"/>
    <property type="match status" value="1"/>
</dbReference>
<feature type="transmembrane region" description="Helical" evidence="5">
    <location>
        <begin position="264"/>
        <end position="281"/>
    </location>
</feature>
<organism evidence="7 8">
    <name type="scientific">Aeromicrobium yanjiei</name>
    <dbReference type="NCBI Taxonomy" id="2662028"/>
    <lineage>
        <taxon>Bacteria</taxon>
        <taxon>Bacillati</taxon>
        <taxon>Actinomycetota</taxon>
        <taxon>Actinomycetes</taxon>
        <taxon>Propionibacteriales</taxon>
        <taxon>Nocardioidaceae</taxon>
        <taxon>Aeromicrobium</taxon>
    </lineage>
</organism>
<feature type="transmembrane region" description="Helical" evidence="5">
    <location>
        <begin position="56"/>
        <end position="79"/>
    </location>
</feature>
<feature type="domain" description="Major facilitator superfamily (MFS) profile" evidence="6">
    <location>
        <begin position="57"/>
        <end position="500"/>
    </location>
</feature>
<name>A0A5Q2MI06_9ACTN</name>
<feature type="transmembrane region" description="Helical" evidence="5">
    <location>
        <begin position="209"/>
        <end position="228"/>
    </location>
</feature>
<feature type="transmembrane region" description="Helical" evidence="5">
    <location>
        <begin position="334"/>
        <end position="356"/>
    </location>
</feature>
<keyword evidence="4 5" id="KW-0472">Membrane</keyword>
<feature type="transmembrane region" description="Helical" evidence="5">
    <location>
        <begin position="181"/>
        <end position="203"/>
    </location>
</feature>
<dbReference type="CDD" id="cd17321">
    <property type="entry name" value="MFS_MMR_MDR_like"/>
    <property type="match status" value="1"/>
</dbReference>
<feature type="transmembrane region" description="Helical" evidence="5">
    <location>
        <begin position="240"/>
        <end position="258"/>
    </location>
</feature>
<dbReference type="KEGG" id="aef:GEV26_04550"/>
<evidence type="ECO:0000256" key="4">
    <source>
        <dbReference type="ARBA" id="ARBA00023136"/>
    </source>
</evidence>
<dbReference type="PROSITE" id="PS51257">
    <property type="entry name" value="PROKAR_LIPOPROTEIN"/>
    <property type="match status" value="1"/>
</dbReference>
<feature type="transmembrane region" description="Helical" evidence="5">
    <location>
        <begin position="471"/>
        <end position="490"/>
    </location>
</feature>
<protein>
    <submittedName>
        <fullName evidence="7">MFS transporter</fullName>
    </submittedName>
</protein>
<dbReference type="Gene3D" id="1.20.1720.10">
    <property type="entry name" value="Multidrug resistance protein D"/>
    <property type="match status" value="1"/>
</dbReference>
<keyword evidence="3 5" id="KW-1133">Transmembrane helix</keyword>
<feature type="transmembrane region" description="Helical" evidence="5">
    <location>
        <begin position="434"/>
        <end position="451"/>
    </location>
</feature>
<dbReference type="PANTHER" id="PTHR42718">
    <property type="entry name" value="MAJOR FACILITATOR SUPERFAMILY MULTIDRUG TRANSPORTER MFSC"/>
    <property type="match status" value="1"/>
</dbReference>
<dbReference type="Gene3D" id="1.20.1250.20">
    <property type="entry name" value="MFS general substrate transporter like domains"/>
    <property type="match status" value="1"/>
</dbReference>
<dbReference type="InterPro" id="IPR020846">
    <property type="entry name" value="MFS_dom"/>
</dbReference>
<dbReference type="InterPro" id="IPR011701">
    <property type="entry name" value="MFS"/>
</dbReference>
<keyword evidence="2 5" id="KW-0812">Transmembrane</keyword>
<dbReference type="PROSITE" id="PS50850">
    <property type="entry name" value="MFS"/>
    <property type="match status" value="1"/>
</dbReference>
<dbReference type="Pfam" id="PF07690">
    <property type="entry name" value="MFS_1"/>
    <property type="match status" value="1"/>
</dbReference>
<reference evidence="7 8" key="1">
    <citation type="submission" date="2019-11" db="EMBL/GenBank/DDBJ databases">
        <authorList>
            <person name="Li J."/>
        </authorList>
    </citation>
    <scope>NUCLEOTIDE SEQUENCE [LARGE SCALE GENOMIC DNA]</scope>
    <source>
        <strain evidence="7 8">MF47</strain>
    </source>
</reference>
<evidence type="ECO:0000313" key="7">
    <source>
        <dbReference type="EMBL" id="QGG40692.1"/>
    </source>
</evidence>
<dbReference type="InterPro" id="IPR036259">
    <property type="entry name" value="MFS_trans_sf"/>
</dbReference>
<evidence type="ECO:0000259" key="6">
    <source>
        <dbReference type="PROSITE" id="PS50850"/>
    </source>
</evidence>
<dbReference type="EMBL" id="CP045737">
    <property type="protein sequence ID" value="QGG40692.1"/>
    <property type="molecule type" value="Genomic_DNA"/>
</dbReference>
<proteinExistence type="predicted"/>
<dbReference type="GO" id="GO:0022857">
    <property type="term" value="F:transmembrane transporter activity"/>
    <property type="evidence" value="ECO:0007669"/>
    <property type="project" value="InterPro"/>
</dbReference>
<feature type="transmembrane region" description="Helical" evidence="5">
    <location>
        <begin position="302"/>
        <end position="322"/>
    </location>
</feature>
<evidence type="ECO:0000256" key="3">
    <source>
        <dbReference type="ARBA" id="ARBA00022989"/>
    </source>
</evidence>
<dbReference type="GO" id="GO:0005886">
    <property type="term" value="C:plasma membrane"/>
    <property type="evidence" value="ECO:0007669"/>
    <property type="project" value="UniProtKB-SubCell"/>
</dbReference>
<keyword evidence="8" id="KW-1185">Reference proteome</keyword>
<feature type="transmembrane region" description="Helical" evidence="5">
    <location>
        <begin position="91"/>
        <end position="111"/>
    </location>
</feature>